<dbReference type="RefSeq" id="WP_145748665.1">
    <property type="nucleotide sequence ID" value="NZ_VITN01000002.1"/>
</dbReference>
<evidence type="ECO:0000313" key="2">
    <source>
        <dbReference type="EMBL" id="TWB23455.1"/>
    </source>
</evidence>
<organism evidence="2 3">
    <name type="scientific">Nitrospirillum amazonense</name>
    <dbReference type="NCBI Taxonomy" id="28077"/>
    <lineage>
        <taxon>Bacteria</taxon>
        <taxon>Pseudomonadati</taxon>
        <taxon>Pseudomonadota</taxon>
        <taxon>Alphaproteobacteria</taxon>
        <taxon>Rhodospirillales</taxon>
        <taxon>Azospirillaceae</taxon>
        <taxon>Nitrospirillum</taxon>
    </lineage>
</organism>
<sequence length="278" mass="30381">MRAFPAAHAGAPVRDAIDLMVWPCFSLAKRPRHQPLCHRRAGDHLRVSTPAGGPGLATLWDADLLIWAVSQLAEGRDRGLEPAPLLRAPAFQVLRFLGRGTGRAQYGALAQALDRLVASEVETTLGVPTAEGHRFHWIERWTVDGEGLIILLPEWLWTAVVARRRVLRIDRAYLRLTGGVERWLWRLLRRHAGLSTGWTIALADLQARSGSLARPVDFIADLRGIARRGVLAGYALTLVRHHGREALHAARSTEPVHSAAVVPGDKPGVSSTDGEGGL</sequence>
<feature type="region of interest" description="Disordered" evidence="1">
    <location>
        <begin position="250"/>
        <end position="278"/>
    </location>
</feature>
<dbReference type="OrthoDB" id="581589at2"/>
<evidence type="ECO:0000256" key="1">
    <source>
        <dbReference type="SAM" id="MobiDB-lite"/>
    </source>
</evidence>
<protein>
    <submittedName>
        <fullName evidence="2">Replication initiator protein A</fullName>
    </submittedName>
</protein>
<proteinExistence type="predicted"/>
<dbReference type="Proteomes" id="UP000319859">
    <property type="component" value="Unassembled WGS sequence"/>
</dbReference>
<gene>
    <name evidence="2" type="ORF">FBZ89_102210</name>
</gene>
<dbReference type="Pfam" id="PF10134">
    <property type="entry name" value="RPA"/>
    <property type="match status" value="1"/>
</dbReference>
<reference evidence="2 3" key="1">
    <citation type="submission" date="2019-06" db="EMBL/GenBank/DDBJ databases">
        <title>Genomic Encyclopedia of Type Strains, Phase IV (KMG-V): Genome sequencing to study the core and pangenomes of soil and plant-associated prokaryotes.</title>
        <authorList>
            <person name="Whitman W."/>
        </authorList>
    </citation>
    <scope>NUCLEOTIDE SEQUENCE [LARGE SCALE GENOMIC DNA]</scope>
    <source>
        <strain evidence="2 3">BR 11880</strain>
    </source>
</reference>
<feature type="compositionally biased region" description="Polar residues" evidence="1">
    <location>
        <begin position="269"/>
        <end position="278"/>
    </location>
</feature>
<accession>A0A560FPC0</accession>
<name>A0A560FPC0_9PROT</name>
<evidence type="ECO:0000313" key="3">
    <source>
        <dbReference type="Proteomes" id="UP000319859"/>
    </source>
</evidence>
<dbReference type="AlphaFoldDB" id="A0A560FPC0"/>
<dbReference type="InterPro" id="IPR018777">
    <property type="entry name" value="Replication_initiator_prot_A"/>
</dbReference>
<comment type="caution">
    <text evidence="2">The sequence shown here is derived from an EMBL/GenBank/DDBJ whole genome shotgun (WGS) entry which is preliminary data.</text>
</comment>
<dbReference type="EMBL" id="VITN01000002">
    <property type="protein sequence ID" value="TWB23455.1"/>
    <property type="molecule type" value="Genomic_DNA"/>
</dbReference>